<reference evidence="2 3" key="1">
    <citation type="journal article" date="2016" name="Nat. Commun.">
        <title>Thousands of microbial genomes shed light on interconnected biogeochemical processes in an aquifer system.</title>
        <authorList>
            <person name="Anantharaman K."/>
            <person name="Brown C.T."/>
            <person name="Hug L.A."/>
            <person name="Sharon I."/>
            <person name="Castelle C.J."/>
            <person name="Probst A.J."/>
            <person name="Thomas B.C."/>
            <person name="Singh A."/>
            <person name="Wilkins M.J."/>
            <person name="Karaoz U."/>
            <person name="Brodie E.L."/>
            <person name="Williams K.H."/>
            <person name="Hubbard S.S."/>
            <person name="Banfield J.F."/>
        </authorList>
    </citation>
    <scope>NUCLEOTIDE SEQUENCE [LARGE SCALE GENOMIC DNA]</scope>
</reference>
<feature type="transmembrane region" description="Helical" evidence="1">
    <location>
        <begin position="181"/>
        <end position="203"/>
    </location>
</feature>
<evidence type="ECO:0000313" key="2">
    <source>
        <dbReference type="EMBL" id="OGE41326.1"/>
    </source>
</evidence>
<sequence>MHLTNLLLLTLILIIVYDFFKLLFLISDKVIDNPKIIIQVVLKTFKTFLKLYKPIKSISVFLIINLHKKLRIVSIYLKDLQRYILTKTKQHQTIYLFLVIFLSTIMNFFIAFSFEGTGDYGGWNTGARTGLEKADLGMGNGTVYDKDCSLLCVNWPPLTYHYLMLMRWLYLNANPLGLAELGVYSVLPILSGIGITLFIYFYVKKNRSGNPLFLSLLYAFSPISIYITAYHGQRDSVWIFLTMLAIYFISKKRVLVSALFFGLGVSFKIPGLLLFPLVFFYLQGFYKKFLFTFLTFATVYFLNLPEIYTHSQEVINQVFLYRGHANWWGLSGIISKILIFIDIPQSANISSLLKLNLYLFLIYFSYRLAKNKDLFNSCLTLIILVMVLSPVFGYQYLLYPLSFMILLYKKYESFVWLYIILGTYLTINFYASIFGVQLLEKVFLSIPQKLVFYKIPHFIYPLDLGFIIWILCIFFAYRLFFKNESHR</sequence>
<protein>
    <recommendedName>
        <fullName evidence="4">Glycosyltransferase RgtA/B/C/D-like domain-containing protein</fullName>
    </recommendedName>
</protein>
<feature type="transmembrane region" description="Helical" evidence="1">
    <location>
        <begin position="378"/>
        <end position="396"/>
    </location>
</feature>
<name>A0A1F5KK63_9BACT</name>
<feature type="transmembrane region" description="Helical" evidence="1">
    <location>
        <begin position="416"/>
        <end position="439"/>
    </location>
</feature>
<feature type="transmembrane region" description="Helical" evidence="1">
    <location>
        <begin position="325"/>
        <end position="343"/>
    </location>
</feature>
<gene>
    <name evidence="2" type="ORF">A3D25_02265</name>
</gene>
<feature type="transmembrane region" description="Helical" evidence="1">
    <location>
        <begin position="210"/>
        <end position="229"/>
    </location>
</feature>
<proteinExistence type="predicted"/>
<feature type="transmembrane region" description="Helical" evidence="1">
    <location>
        <begin position="94"/>
        <end position="114"/>
    </location>
</feature>
<feature type="transmembrane region" description="Helical" evidence="1">
    <location>
        <begin position="257"/>
        <end position="279"/>
    </location>
</feature>
<evidence type="ECO:0008006" key="4">
    <source>
        <dbReference type="Google" id="ProtNLM"/>
    </source>
</evidence>
<dbReference type="EMBL" id="MFDD01000002">
    <property type="protein sequence ID" value="OGE41326.1"/>
    <property type="molecule type" value="Genomic_DNA"/>
</dbReference>
<comment type="caution">
    <text evidence="2">The sequence shown here is derived from an EMBL/GenBank/DDBJ whole genome shotgun (WGS) entry which is preliminary data.</text>
</comment>
<keyword evidence="1" id="KW-0812">Transmembrane</keyword>
<accession>A0A1F5KK63</accession>
<feature type="transmembrane region" description="Helical" evidence="1">
    <location>
        <begin position="6"/>
        <end position="26"/>
    </location>
</feature>
<feature type="transmembrane region" description="Helical" evidence="1">
    <location>
        <begin position="349"/>
        <end position="366"/>
    </location>
</feature>
<feature type="transmembrane region" description="Helical" evidence="1">
    <location>
        <begin position="285"/>
        <end position="304"/>
    </location>
</feature>
<evidence type="ECO:0000256" key="1">
    <source>
        <dbReference type="SAM" id="Phobius"/>
    </source>
</evidence>
<evidence type="ECO:0000313" key="3">
    <source>
        <dbReference type="Proteomes" id="UP000177328"/>
    </source>
</evidence>
<dbReference type="Proteomes" id="UP000177328">
    <property type="component" value="Unassembled WGS sequence"/>
</dbReference>
<keyword evidence="1" id="KW-1133">Transmembrane helix</keyword>
<feature type="transmembrane region" description="Helical" evidence="1">
    <location>
        <begin position="460"/>
        <end position="480"/>
    </location>
</feature>
<organism evidence="2 3">
    <name type="scientific">Candidatus Daviesbacteria bacterium RIFCSPHIGHO2_02_FULL_43_12</name>
    <dbReference type="NCBI Taxonomy" id="1797776"/>
    <lineage>
        <taxon>Bacteria</taxon>
        <taxon>Candidatus Daviesiibacteriota</taxon>
    </lineage>
</organism>
<dbReference type="AlphaFoldDB" id="A0A1F5KK63"/>
<keyword evidence="1" id="KW-0472">Membrane</keyword>